<keyword evidence="3" id="KW-1185">Reference proteome</keyword>
<evidence type="ECO:0000256" key="1">
    <source>
        <dbReference type="SAM" id="MobiDB-lite"/>
    </source>
</evidence>
<sequence length="137" mass="15984">RETQNHLAECSLLDLVWSVIEKEYTELVIKKGANGKKYDKKVQESIFKSAKSHGPNCKRKGAITITQDLVNLVQSRFIEHIWKFRCELMAEWEVKEGIAKDNKQKPQSAEEISDSKLFKKQKVKKRVNKENQDPLRE</sequence>
<feature type="region of interest" description="Disordered" evidence="1">
    <location>
        <begin position="99"/>
        <end position="137"/>
    </location>
</feature>
<feature type="non-terminal residue" evidence="2">
    <location>
        <position position="1"/>
    </location>
</feature>
<accession>A0ABN7X806</accession>
<feature type="non-terminal residue" evidence="2">
    <location>
        <position position="137"/>
    </location>
</feature>
<protein>
    <submittedName>
        <fullName evidence="2">39659_t:CDS:1</fullName>
    </submittedName>
</protein>
<feature type="compositionally biased region" description="Basic and acidic residues" evidence="1">
    <location>
        <begin position="128"/>
        <end position="137"/>
    </location>
</feature>
<proteinExistence type="predicted"/>
<evidence type="ECO:0000313" key="3">
    <source>
        <dbReference type="Proteomes" id="UP000789901"/>
    </source>
</evidence>
<gene>
    <name evidence="2" type="ORF">GMARGA_LOCUS39020</name>
</gene>
<evidence type="ECO:0000313" key="2">
    <source>
        <dbReference type="EMBL" id="CAG8848109.1"/>
    </source>
</evidence>
<feature type="compositionally biased region" description="Basic residues" evidence="1">
    <location>
        <begin position="118"/>
        <end position="127"/>
    </location>
</feature>
<dbReference type="Proteomes" id="UP000789901">
    <property type="component" value="Unassembled WGS sequence"/>
</dbReference>
<comment type="caution">
    <text evidence="2">The sequence shown here is derived from an EMBL/GenBank/DDBJ whole genome shotgun (WGS) entry which is preliminary data.</text>
</comment>
<reference evidence="2 3" key="1">
    <citation type="submission" date="2021-06" db="EMBL/GenBank/DDBJ databases">
        <authorList>
            <person name="Kallberg Y."/>
            <person name="Tangrot J."/>
            <person name="Rosling A."/>
        </authorList>
    </citation>
    <scope>NUCLEOTIDE SEQUENCE [LARGE SCALE GENOMIC DNA]</scope>
    <source>
        <strain evidence="2 3">120-4 pot B 10/14</strain>
    </source>
</reference>
<organism evidence="2 3">
    <name type="scientific">Gigaspora margarita</name>
    <dbReference type="NCBI Taxonomy" id="4874"/>
    <lineage>
        <taxon>Eukaryota</taxon>
        <taxon>Fungi</taxon>
        <taxon>Fungi incertae sedis</taxon>
        <taxon>Mucoromycota</taxon>
        <taxon>Glomeromycotina</taxon>
        <taxon>Glomeromycetes</taxon>
        <taxon>Diversisporales</taxon>
        <taxon>Gigasporaceae</taxon>
        <taxon>Gigaspora</taxon>
    </lineage>
</organism>
<name>A0ABN7X806_GIGMA</name>
<dbReference type="EMBL" id="CAJVQB010090688">
    <property type="protein sequence ID" value="CAG8848109.1"/>
    <property type="molecule type" value="Genomic_DNA"/>
</dbReference>